<evidence type="ECO:0000313" key="9">
    <source>
        <dbReference type="EMBL" id="MPL75041.1"/>
    </source>
</evidence>
<keyword evidence="3" id="KW-1003">Cell membrane</keyword>
<feature type="transmembrane region" description="Helical" evidence="8">
    <location>
        <begin position="121"/>
        <end position="144"/>
    </location>
</feature>
<feature type="transmembrane region" description="Helical" evidence="8">
    <location>
        <begin position="239"/>
        <end position="267"/>
    </location>
</feature>
<dbReference type="GO" id="GO:0015818">
    <property type="term" value="P:isoleucine transport"/>
    <property type="evidence" value="ECO:0007669"/>
    <property type="project" value="TreeGrafter"/>
</dbReference>
<dbReference type="NCBIfam" id="TIGR00796">
    <property type="entry name" value="livcs"/>
    <property type="match status" value="1"/>
</dbReference>
<sequence>MMSKQISFRDTLTIGLMLFSMFFGAGNLIFPPALGQAAGTNLWTAIIGFLITGVGMPLLGVMAIGLTGSNDSQALAKKVHPMFAIVLTVSTYLTIGPLFAIPRTGAVSYEVGIRPFLTGDVASGGFGLLAYTTIFFIITCWLSLNPTKIVDRVGKILTPVLLIVLVLLVAKVFTNPLGVIPAPTGEYATSPLFKGFREGYLTMDTLASMVFAIIVINAIKAKGIIDSKKVTRVCTTAGLIAAACLGLIYISLAYLGATSVAVVGQAANGGIILSKVANVYYGALGNVVLGLAIIFACLTTSIGLVSSCAVFFNQYLPKLSYKTLVYILSFFSFVVSNVGLTQLISFSVPVLVAIYPMVIVLILLSFLESLFGGRNAVYRGSMLFTAVMALIDGLNASGVSIGALNTLLSKYLPLFDASMGWVIPAIVGGVLGYFVSLFSDSSSAAEADSI</sequence>
<dbReference type="PANTHER" id="PTHR30588">
    <property type="entry name" value="BRANCHED-CHAIN AMINO ACID TRANSPORT SYSTEM 2 CARRIER PROTEIN"/>
    <property type="match status" value="1"/>
</dbReference>
<evidence type="ECO:0000256" key="8">
    <source>
        <dbReference type="SAM" id="Phobius"/>
    </source>
</evidence>
<evidence type="ECO:0000256" key="5">
    <source>
        <dbReference type="ARBA" id="ARBA00022970"/>
    </source>
</evidence>
<gene>
    <name evidence="9" type="primary">brnQ_4</name>
    <name evidence="9" type="ORF">SDC9_20860</name>
</gene>
<keyword evidence="2" id="KW-0813">Transport</keyword>
<feature type="transmembrane region" description="Helical" evidence="8">
    <location>
        <begin position="324"/>
        <end position="344"/>
    </location>
</feature>
<feature type="transmembrane region" description="Helical" evidence="8">
    <location>
        <begin position="419"/>
        <end position="438"/>
    </location>
</feature>
<evidence type="ECO:0000256" key="7">
    <source>
        <dbReference type="ARBA" id="ARBA00023136"/>
    </source>
</evidence>
<evidence type="ECO:0000256" key="2">
    <source>
        <dbReference type="ARBA" id="ARBA00022448"/>
    </source>
</evidence>
<comment type="subcellular location">
    <subcellularLocation>
        <location evidence="1">Cell membrane</location>
        <topology evidence="1">Multi-pass membrane protein</topology>
    </subcellularLocation>
</comment>
<protein>
    <submittedName>
        <fullName evidence="9">Branched-chain amino acid transport system 2 carrier protein</fullName>
    </submittedName>
</protein>
<evidence type="ECO:0000256" key="1">
    <source>
        <dbReference type="ARBA" id="ARBA00004651"/>
    </source>
</evidence>
<accession>A0A644U7X1</accession>
<dbReference type="InterPro" id="IPR004685">
    <property type="entry name" value="Brnchd-chn_aa_trnsp_Livcs"/>
</dbReference>
<organism evidence="9">
    <name type="scientific">bioreactor metagenome</name>
    <dbReference type="NCBI Taxonomy" id="1076179"/>
    <lineage>
        <taxon>unclassified sequences</taxon>
        <taxon>metagenomes</taxon>
        <taxon>ecological metagenomes</taxon>
    </lineage>
</organism>
<dbReference type="GO" id="GO:0005304">
    <property type="term" value="F:L-valine transmembrane transporter activity"/>
    <property type="evidence" value="ECO:0007669"/>
    <property type="project" value="TreeGrafter"/>
</dbReference>
<evidence type="ECO:0000256" key="6">
    <source>
        <dbReference type="ARBA" id="ARBA00022989"/>
    </source>
</evidence>
<feature type="transmembrane region" description="Helical" evidence="8">
    <location>
        <begin position="156"/>
        <end position="180"/>
    </location>
</feature>
<comment type="caution">
    <text evidence="9">The sequence shown here is derived from an EMBL/GenBank/DDBJ whole genome shotgun (WGS) entry which is preliminary data.</text>
</comment>
<feature type="transmembrane region" description="Helical" evidence="8">
    <location>
        <begin position="12"/>
        <end position="30"/>
    </location>
</feature>
<dbReference type="GO" id="GO:0015820">
    <property type="term" value="P:L-leucine transport"/>
    <property type="evidence" value="ECO:0007669"/>
    <property type="project" value="TreeGrafter"/>
</dbReference>
<keyword evidence="6 8" id="KW-1133">Transmembrane helix</keyword>
<dbReference type="GO" id="GO:0015190">
    <property type="term" value="F:L-leucine transmembrane transporter activity"/>
    <property type="evidence" value="ECO:0007669"/>
    <property type="project" value="TreeGrafter"/>
</dbReference>
<dbReference type="GO" id="GO:0005886">
    <property type="term" value="C:plasma membrane"/>
    <property type="evidence" value="ECO:0007669"/>
    <property type="project" value="UniProtKB-SubCell"/>
</dbReference>
<feature type="transmembrane region" description="Helical" evidence="8">
    <location>
        <begin position="79"/>
        <end position="101"/>
    </location>
</feature>
<feature type="transmembrane region" description="Helical" evidence="8">
    <location>
        <begin position="383"/>
        <end position="407"/>
    </location>
</feature>
<dbReference type="GO" id="GO:0015188">
    <property type="term" value="F:L-isoleucine transmembrane transporter activity"/>
    <property type="evidence" value="ECO:0007669"/>
    <property type="project" value="TreeGrafter"/>
</dbReference>
<name>A0A644U7X1_9ZZZZ</name>
<proteinExistence type="predicted"/>
<keyword evidence="7 8" id="KW-0472">Membrane</keyword>
<dbReference type="Pfam" id="PF05525">
    <property type="entry name" value="Branch_AA_trans"/>
    <property type="match status" value="1"/>
</dbReference>
<keyword evidence="5" id="KW-0029">Amino-acid transport</keyword>
<evidence type="ECO:0000256" key="4">
    <source>
        <dbReference type="ARBA" id="ARBA00022692"/>
    </source>
</evidence>
<feature type="transmembrane region" description="Helical" evidence="8">
    <location>
        <begin position="42"/>
        <end position="67"/>
    </location>
</feature>
<dbReference type="EMBL" id="VSSQ01000085">
    <property type="protein sequence ID" value="MPL75041.1"/>
    <property type="molecule type" value="Genomic_DNA"/>
</dbReference>
<keyword evidence="4 8" id="KW-0812">Transmembrane</keyword>
<feature type="transmembrane region" description="Helical" evidence="8">
    <location>
        <begin position="200"/>
        <end position="219"/>
    </location>
</feature>
<feature type="transmembrane region" description="Helical" evidence="8">
    <location>
        <begin position="350"/>
        <end position="371"/>
    </location>
</feature>
<dbReference type="AlphaFoldDB" id="A0A644U7X1"/>
<dbReference type="PANTHER" id="PTHR30588:SF0">
    <property type="entry name" value="BRANCHED-CHAIN AMINO ACID PERMEASE BRNQ"/>
    <property type="match status" value="1"/>
</dbReference>
<evidence type="ECO:0000256" key="3">
    <source>
        <dbReference type="ARBA" id="ARBA00022475"/>
    </source>
</evidence>
<feature type="transmembrane region" description="Helical" evidence="8">
    <location>
        <begin position="287"/>
        <end position="312"/>
    </location>
</feature>
<reference evidence="9" key="1">
    <citation type="submission" date="2019-08" db="EMBL/GenBank/DDBJ databases">
        <authorList>
            <person name="Kucharzyk K."/>
            <person name="Murdoch R.W."/>
            <person name="Higgins S."/>
            <person name="Loffler F."/>
        </authorList>
    </citation>
    <scope>NUCLEOTIDE SEQUENCE</scope>
</reference>